<keyword evidence="5" id="KW-0547">Nucleotide-binding</keyword>
<comment type="similarity">
    <text evidence="2">In the central section; belongs to the CRISPR-associated helicase Cas3 family.</text>
</comment>
<accession>A0ABV3H8P5</accession>
<keyword evidence="8" id="KW-0067">ATP-binding</keyword>
<evidence type="ECO:0000256" key="4">
    <source>
        <dbReference type="ARBA" id="ARBA00022723"/>
    </source>
</evidence>
<name>A0ABV3H8P5_9ACTN</name>
<protein>
    <submittedName>
        <fullName evidence="12">CRISPR-associated helicase Cas3</fullName>
    </submittedName>
</protein>
<evidence type="ECO:0000259" key="10">
    <source>
        <dbReference type="PROSITE" id="PS51192"/>
    </source>
</evidence>
<dbReference type="Pfam" id="PF18019">
    <property type="entry name" value="Cas3_HD"/>
    <property type="match status" value="1"/>
</dbReference>
<evidence type="ECO:0000256" key="5">
    <source>
        <dbReference type="ARBA" id="ARBA00022741"/>
    </source>
</evidence>
<dbReference type="PANTHER" id="PTHR47963">
    <property type="entry name" value="DEAD-BOX ATP-DEPENDENT RNA HELICASE 47, MITOCHONDRIAL"/>
    <property type="match status" value="1"/>
</dbReference>
<dbReference type="CDD" id="cd09641">
    <property type="entry name" value="Cas3''_I"/>
    <property type="match status" value="1"/>
</dbReference>
<comment type="caution">
    <text evidence="12">The sequence shown here is derived from an EMBL/GenBank/DDBJ whole genome shotgun (WGS) entry which is preliminary data.</text>
</comment>
<keyword evidence="13" id="KW-1185">Reference proteome</keyword>
<keyword evidence="9" id="KW-0051">Antiviral defense</keyword>
<dbReference type="Gene3D" id="1.10.3210.30">
    <property type="match status" value="1"/>
</dbReference>
<evidence type="ECO:0000313" key="12">
    <source>
        <dbReference type="EMBL" id="MEV4288901.1"/>
    </source>
</evidence>
<evidence type="ECO:0000256" key="2">
    <source>
        <dbReference type="ARBA" id="ARBA00009046"/>
    </source>
</evidence>
<dbReference type="PROSITE" id="PS51192">
    <property type="entry name" value="HELICASE_ATP_BIND_1"/>
    <property type="match status" value="1"/>
</dbReference>
<dbReference type="InterPro" id="IPR006474">
    <property type="entry name" value="Helicase_Cas3_CRISPR-ass_core"/>
</dbReference>
<dbReference type="NCBIfam" id="TIGR01596">
    <property type="entry name" value="cas3_HD"/>
    <property type="match status" value="1"/>
</dbReference>
<dbReference type="InterPro" id="IPR014001">
    <property type="entry name" value="Helicase_ATP-bd"/>
</dbReference>
<dbReference type="SMART" id="SM00487">
    <property type="entry name" value="DEXDc"/>
    <property type="match status" value="1"/>
</dbReference>
<keyword evidence="3" id="KW-0540">Nuclease</keyword>
<evidence type="ECO:0000256" key="7">
    <source>
        <dbReference type="ARBA" id="ARBA00022806"/>
    </source>
</evidence>
<comment type="similarity">
    <text evidence="1">In the N-terminal section; belongs to the CRISPR-associated nuclease Cas3-HD family.</text>
</comment>
<dbReference type="Pfam" id="PF22590">
    <property type="entry name" value="Cas3-like_C_2"/>
    <property type="match status" value="1"/>
</dbReference>
<dbReference type="InterPro" id="IPR050547">
    <property type="entry name" value="DEAD_box_RNA_helicases"/>
</dbReference>
<dbReference type="PROSITE" id="PS51643">
    <property type="entry name" value="HD_CAS3"/>
    <property type="match status" value="1"/>
</dbReference>
<organism evidence="12 13">
    <name type="scientific">Nonomuraea bangladeshensis</name>
    <dbReference type="NCBI Taxonomy" id="404385"/>
    <lineage>
        <taxon>Bacteria</taxon>
        <taxon>Bacillati</taxon>
        <taxon>Actinomycetota</taxon>
        <taxon>Actinomycetes</taxon>
        <taxon>Streptosporangiales</taxon>
        <taxon>Streptosporangiaceae</taxon>
        <taxon>Nonomuraea</taxon>
    </lineage>
</organism>
<dbReference type="Proteomes" id="UP001552427">
    <property type="component" value="Unassembled WGS sequence"/>
</dbReference>
<feature type="domain" description="HD Cas3-type" evidence="11">
    <location>
        <begin position="15"/>
        <end position="221"/>
    </location>
</feature>
<dbReference type="InterPro" id="IPR011545">
    <property type="entry name" value="DEAD/DEAH_box_helicase_dom"/>
</dbReference>
<keyword evidence="6" id="KW-0378">Hydrolase</keyword>
<dbReference type="InterPro" id="IPR027417">
    <property type="entry name" value="P-loop_NTPase"/>
</dbReference>
<keyword evidence="4" id="KW-0479">Metal-binding</keyword>
<dbReference type="EMBL" id="JBFARM010000007">
    <property type="protein sequence ID" value="MEV4288901.1"/>
    <property type="molecule type" value="Genomic_DNA"/>
</dbReference>
<dbReference type="SUPFAM" id="SSF52540">
    <property type="entry name" value="P-loop containing nucleoside triphosphate hydrolases"/>
    <property type="match status" value="1"/>
</dbReference>
<dbReference type="InterPro" id="IPR054712">
    <property type="entry name" value="Cas3-like_dom"/>
</dbReference>
<evidence type="ECO:0000256" key="8">
    <source>
        <dbReference type="ARBA" id="ARBA00022840"/>
    </source>
</evidence>
<evidence type="ECO:0000256" key="6">
    <source>
        <dbReference type="ARBA" id="ARBA00022801"/>
    </source>
</evidence>
<dbReference type="Pfam" id="PF00270">
    <property type="entry name" value="DEAD"/>
    <property type="match status" value="1"/>
</dbReference>
<dbReference type="Gene3D" id="3.40.50.300">
    <property type="entry name" value="P-loop containing nucleotide triphosphate hydrolases"/>
    <property type="match status" value="2"/>
</dbReference>
<dbReference type="PANTHER" id="PTHR47963:SF9">
    <property type="entry name" value="CRISPR-ASSOCIATED ENDONUCLEASE_HELICASE CAS3"/>
    <property type="match status" value="1"/>
</dbReference>
<dbReference type="NCBIfam" id="TIGR01587">
    <property type="entry name" value="cas3_core"/>
    <property type="match status" value="1"/>
</dbReference>
<evidence type="ECO:0000256" key="1">
    <source>
        <dbReference type="ARBA" id="ARBA00006847"/>
    </source>
</evidence>
<evidence type="ECO:0000256" key="9">
    <source>
        <dbReference type="ARBA" id="ARBA00023118"/>
    </source>
</evidence>
<dbReference type="RefSeq" id="WP_364454316.1">
    <property type="nucleotide sequence ID" value="NZ_JBFARM010000007.1"/>
</dbReference>
<keyword evidence="7" id="KW-0347">Helicase</keyword>
<proteinExistence type="inferred from homology"/>
<evidence type="ECO:0000256" key="3">
    <source>
        <dbReference type="ARBA" id="ARBA00022722"/>
    </source>
</evidence>
<evidence type="ECO:0000313" key="13">
    <source>
        <dbReference type="Proteomes" id="UP001552427"/>
    </source>
</evidence>
<sequence length="786" mass="85606">MTGNPAILSAWGKAGKDQVRPLAHHILDTAAVAELLLARLIGPRYRDELRAAFESLGQADRWIAMLCGLHDLGKQSPTFQALNIDLALARFDGSAAADLRRVQKRAGLGRRIDTPHGLVTAIHMRDLLLRWGAPSATAEGVAVALGGHHGYFPDGAVLGQAQREVNNHGGSMWERWRDELVNEVITVRGLQVLGEEPWQDVHLSSAAAMGLAALTTVSDWIASDVKNFPHAEILDLLDYSKRADELASTAVERLELRSWEPPTSFIELFPEERPRPVQAVVERVTAARDQATLVIVEAPTGEGKSKAAIQAAAALMDGVGLLGAYVGMPTQATSNQMLTELEDLLHQLGQDQEMSIRLVHSAAMDALNERAANPTDVGLDDEDDSDVQAQEWFTRKKSLLAPVGVGTIDQALKAVIRSGHVFVRLAALTNKVVVIDEVHAYDTYMSTLLDRLLAWLGRLGTSVVMLSATLPSARREELVAAWQSGLLRCLPREAPKLEPFAGYPRVTVAGTGKPVVEAADVSELNVHRPLRLIRVEDEDVVDWALQQVTDGGSAVVMHNLVRRAAETYATLEERVAALPAATRPLLFMINGRLATGTRRAVEAELKAAFGKGGSRPRAIVVSTQVLEQGLDLDFDAMITDLAPIDWLIQRAGRLHRHNRTTMRGDLVLAIAGVVDTDAGPQFPQYLDTVYAPMTLLRTWALLRERTVLNLPAEVPALVDAVYGPAEAIPCPAGWEESWQIAAGKLTRAHQVAQRNARLMYLPHPNAVTHLGALTKHSKHAGRTRSR</sequence>
<feature type="domain" description="Helicase ATP-binding" evidence="10">
    <location>
        <begin position="285"/>
        <end position="488"/>
    </location>
</feature>
<dbReference type="InterPro" id="IPR006483">
    <property type="entry name" value="CRISPR-assoc_Cas3_HD"/>
</dbReference>
<dbReference type="InterPro" id="IPR038257">
    <property type="entry name" value="CRISPR-assoc_Cas3_HD_sf"/>
</dbReference>
<evidence type="ECO:0000259" key="11">
    <source>
        <dbReference type="PROSITE" id="PS51643"/>
    </source>
</evidence>
<reference evidence="12 13" key="1">
    <citation type="submission" date="2024-06" db="EMBL/GenBank/DDBJ databases">
        <title>The Natural Products Discovery Center: Release of the First 8490 Sequenced Strains for Exploring Actinobacteria Biosynthetic Diversity.</title>
        <authorList>
            <person name="Kalkreuter E."/>
            <person name="Kautsar S.A."/>
            <person name="Yang D."/>
            <person name="Bader C.D."/>
            <person name="Teijaro C.N."/>
            <person name="Fluegel L."/>
            <person name="Davis C.M."/>
            <person name="Simpson J.R."/>
            <person name="Lauterbach L."/>
            <person name="Steele A.D."/>
            <person name="Gui C."/>
            <person name="Meng S."/>
            <person name="Li G."/>
            <person name="Viehrig K."/>
            <person name="Ye F."/>
            <person name="Su P."/>
            <person name="Kiefer A.F."/>
            <person name="Nichols A."/>
            <person name="Cepeda A.J."/>
            <person name="Yan W."/>
            <person name="Fan B."/>
            <person name="Jiang Y."/>
            <person name="Adhikari A."/>
            <person name="Zheng C.-J."/>
            <person name="Schuster L."/>
            <person name="Cowan T.M."/>
            <person name="Smanski M.J."/>
            <person name="Chevrette M.G."/>
            <person name="De Carvalho L.P.S."/>
            <person name="Shen B."/>
        </authorList>
    </citation>
    <scope>NUCLEOTIDE SEQUENCE [LARGE SCALE GENOMIC DNA]</scope>
    <source>
        <strain evidence="12 13">NPDC049574</strain>
    </source>
</reference>
<gene>
    <name evidence="12" type="primary">cas3</name>
    <name evidence="12" type="ORF">AB0K40_25620</name>
</gene>